<dbReference type="Pfam" id="PF07914">
    <property type="entry name" value="DUF1679"/>
    <property type="match status" value="1"/>
</dbReference>
<dbReference type="Proteomes" id="UP000053660">
    <property type="component" value="Unassembled WGS sequence"/>
</dbReference>
<name>A0A0B1SVY6_OESDE</name>
<feature type="non-terminal residue" evidence="1">
    <location>
        <position position="1"/>
    </location>
</feature>
<dbReference type="AlphaFoldDB" id="A0A0B1SVY6"/>
<sequence>DLVRLFASCLSGKDRREHWEVLVEEFYGYLKEEVGDMEMPYSLEQLKESYRRFMPMGGFLLVIIIGPILDLLCKTTDLELKQKGLNAVTEKTESLLDDILYYHDRNERLKTQQLTV</sequence>
<evidence type="ECO:0000313" key="2">
    <source>
        <dbReference type="Proteomes" id="UP000053660"/>
    </source>
</evidence>
<dbReference type="InterPro" id="IPR012877">
    <property type="entry name" value="Dhs-27"/>
</dbReference>
<evidence type="ECO:0000313" key="1">
    <source>
        <dbReference type="EMBL" id="KHJ88061.1"/>
    </source>
</evidence>
<reference evidence="1 2" key="1">
    <citation type="submission" date="2014-03" db="EMBL/GenBank/DDBJ databases">
        <title>Draft genome of the hookworm Oesophagostomum dentatum.</title>
        <authorList>
            <person name="Mitreva M."/>
        </authorList>
    </citation>
    <scope>NUCLEOTIDE SEQUENCE [LARGE SCALE GENOMIC DNA]</scope>
    <source>
        <strain evidence="1 2">OD-Hann</strain>
    </source>
</reference>
<protein>
    <submittedName>
        <fullName evidence="1">Uncharacterized protein</fullName>
    </submittedName>
</protein>
<dbReference type="OrthoDB" id="5777157at2759"/>
<accession>A0A0B1SVY6</accession>
<dbReference type="PANTHER" id="PTHR23020:SF8">
    <property type="entry name" value="CHK KINASE-LIKE DOMAIN-CONTAINING PROTEIN"/>
    <property type="match status" value="1"/>
</dbReference>
<organism evidence="1 2">
    <name type="scientific">Oesophagostomum dentatum</name>
    <name type="common">Nodular worm</name>
    <dbReference type="NCBI Taxonomy" id="61180"/>
    <lineage>
        <taxon>Eukaryota</taxon>
        <taxon>Metazoa</taxon>
        <taxon>Ecdysozoa</taxon>
        <taxon>Nematoda</taxon>
        <taxon>Chromadorea</taxon>
        <taxon>Rhabditida</taxon>
        <taxon>Rhabditina</taxon>
        <taxon>Rhabditomorpha</taxon>
        <taxon>Strongyloidea</taxon>
        <taxon>Strongylidae</taxon>
        <taxon>Oesophagostomum</taxon>
    </lineage>
</organism>
<dbReference type="InterPro" id="IPR052961">
    <property type="entry name" value="Oxido-Kinase-like_Enzymes"/>
</dbReference>
<proteinExistence type="predicted"/>
<gene>
    <name evidence="1" type="ORF">OESDEN_12149</name>
</gene>
<keyword evidence="2" id="KW-1185">Reference proteome</keyword>
<dbReference type="EMBL" id="KN556523">
    <property type="protein sequence ID" value="KHJ88061.1"/>
    <property type="molecule type" value="Genomic_DNA"/>
</dbReference>
<dbReference type="PANTHER" id="PTHR23020">
    <property type="entry name" value="UNCHARACTERIZED NUCLEAR HORMONE RECEPTOR-RELATED"/>
    <property type="match status" value="1"/>
</dbReference>